<dbReference type="PANTHER" id="PTHR42711">
    <property type="entry name" value="ABC TRANSPORTER ATP-BINDING PROTEIN"/>
    <property type="match status" value="1"/>
</dbReference>
<proteinExistence type="inferred from homology"/>
<accession>A0ABW5RHV2</accession>
<dbReference type="Gene3D" id="3.40.50.300">
    <property type="entry name" value="P-loop containing nucleotide triphosphate hydrolases"/>
    <property type="match status" value="1"/>
</dbReference>
<dbReference type="PROSITE" id="PS00211">
    <property type="entry name" value="ABC_TRANSPORTER_1"/>
    <property type="match status" value="1"/>
</dbReference>
<dbReference type="Pfam" id="PF13732">
    <property type="entry name" value="DrrA1-3_C"/>
    <property type="match status" value="1"/>
</dbReference>
<evidence type="ECO:0000256" key="4">
    <source>
        <dbReference type="ARBA" id="ARBA00022840"/>
    </source>
</evidence>
<dbReference type="EMBL" id="JBHUMM010000045">
    <property type="protein sequence ID" value="MFD2673647.1"/>
    <property type="molecule type" value="Genomic_DNA"/>
</dbReference>
<dbReference type="RefSeq" id="WP_379931232.1">
    <property type="nucleotide sequence ID" value="NZ_JBHUMM010000045.1"/>
</dbReference>
<dbReference type="InterPro" id="IPR025302">
    <property type="entry name" value="DrrA1/2-like_C"/>
</dbReference>
<evidence type="ECO:0000313" key="7">
    <source>
        <dbReference type="Proteomes" id="UP001597497"/>
    </source>
</evidence>
<dbReference type="InterPro" id="IPR017871">
    <property type="entry name" value="ABC_transporter-like_CS"/>
</dbReference>
<dbReference type="PROSITE" id="PS50893">
    <property type="entry name" value="ABC_TRANSPORTER_2"/>
    <property type="match status" value="1"/>
</dbReference>
<evidence type="ECO:0000256" key="1">
    <source>
        <dbReference type="ARBA" id="ARBA00005417"/>
    </source>
</evidence>
<dbReference type="Pfam" id="PF00005">
    <property type="entry name" value="ABC_tran"/>
    <property type="match status" value="1"/>
</dbReference>
<dbReference type="SMART" id="SM00382">
    <property type="entry name" value="AAA"/>
    <property type="match status" value="1"/>
</dbReference>
<evidence type="ECO:0000256" key="3">
    <source>
        <dbReference type="ARBA" id="ARBA00022741"/>
    </source>
</evidence>
<dbReference type="InterPro" id="IPR050763">
    <property type="entry name" value="ABC_transporter_ATP-binding"/>
</dbReference>
<reference evidence="7" key="1">
    <citation type="journal article" date="2019" name="Int. J. Syst. Evol. Microbiol.">
        <title>The Global Catalogue of Microorganisms (GCM) 10K type strain sequencing project: providing services to taxonomists for standard genome sequencing and annotation.</title>
        <authorList>
            <consortium name="The Broad Institute Genomics Platform"/>
            <consortium name="The Broad Institute Genome Sequencing Center for Infectious Disease"/>
            <person name="Wu L."/>
            <person name="Ma J."/>
        </authorList>
    </citation>
    <scope>NUCLEOTIDE SEQUENCE [LARGE SCALE GENOMIC DNA]</scope>
    <source>
        <strain evidence="7">KCTC 33676</strain>
    </source>
</reference>
<sequence length="302" mass="34291">MSVPLKLNRVTKTYASKTAVNGIDLQVNRGEIYGLLGANGAGKTTTMRMVLGLIYPDEGDISYFGKPYDKELTRKFGYLPEERGLYPKVKVSEQILYLAQLKGMSRKDADRSLKEWLEKFGVPENYNRKIEELSKGNQQKIQFIAAVIHQPEIIIMDEAFSGLDPVNVELLKDTVKQLRDQGTSILFSTHRMEHVEELCKNISILHQSNTVLQGNIREIKSRFPKEKVWIRTVQPVQGLEQIAGVEQVREMENGCEIKITRPEAAQHILTQAMQQTTVEKFEIKEPTLNEIFIKSVGGNADE</sequence>
<comment type="similarity">
    <text evidence="1">Belongs to the ABC transporter superfamily.</text>
</comment>
<feature type="domain" description="ABC transporter" evidence="5">
    <location>
        <begin position="5"/>
        <end position="232"/>
    </location>
</feature>
<dbReference type="GO" id="GO:0005524">
    <property type="term" value="F:ATP binding"/>
    <property type="evidence" value="ECO:0007669"/>
    <property type="project" value="UniProtKB-KW"/>
</dbReference>
<dbReference type="SUPFAM" id="SSF52540">
    <property type="entry name" value="P-loop containing nucleoside triphosphate hydrolases"/>
    <property type="match status" value="1"/>
</dbReference>
<keyword evidence="4 6" id="KW-0067">ATP-binding</keyword>
<dbReference type="InterPro" id="IPR027417">
    <property type="entry name" value="P-loop_NTPase"/>
</dbReference>
<organism evidence="6 7">
    <name type="scientific">Marinicrinis sediminis</name>
    <dbReference type="NCBI Taxonomy" id="1652465"/>
    <lineage>
        <taxon>Bacteria</taxon>
        <taxon>Bacillati</taxon>
        <taxon>Bacillota</taxon>
        <taxon>Bacilli</taxon>
        <taxon>Bacillales</taxon>
        <taxon>Paenibacillaceae</taxon>
    </lineage>
</organism>
<comment type="caution">
    <text evidence="6">The sequence shown here is derived from an EMBL/GenBank/DDBJ whole genome shotgun (WGS) entry which is preliminary data.</text>
</comment>
<keyword evidence="7" id="KW-1185">Reference proteome</keyword>
<name>A0ABW5RHV2_9BACL</name>
<dbReference type="PANTHER" id="PTHR42711:SF5">
    <property type="entry name" value="ABC TRANSPORTER ATP-BINDING PROTEIN NATA"/>
    <property type="match status" value="1"/>
</dbReference>
<dbReference type="Proteomes" id="UP001597497">
    <property type="component" value="Unassembled WGS sequence"/>
</dbReference>
<dbReference type="InterPro" id="IPR003593">
    <property type="entry name" value="AAA+_ATPase"/>
</dbReference>
<gene>
    <name evidence="6" type="ORF">ACFSUC_19025</name>
</gene>
<evidence type="ECO:0000259" key="5">
    <source>
        <dbReference type="PROSITE" id="PS50893"/>
    </source>
</evidence>
<protein>
    <submittedName>
        <fullName evidence="6">ABC transporter ATP-binding protein</fullName>
    </submittedName>
</protein>
<keyword evidence="3" id="KW-0547">Nucleotide-binding</keyword>
<dbReference type="InterPro" id="IPR003439">
    <property type="entry name" value="ABC_transporter-like_ATP-bd"/>
</dbReference>
<evidence type="ECO:0000256" key="2">
    <source>
        <dbReference type="ARBA" id="ARBA00022448"/>
    </source>
</evidence>
<evidence type="ECO:0000313" key="6">
    <source>
        <dbReference type="EMBL" id="MFD2673647.1"/>
    </source>
</evidence>
<keyword evidence="2" id="KW-0813">Transport</keyword>